<comment type="caution">
    <text evidence="1">The sequence shown here is derived from an EMBL/GenBank/DDBJ whole genome shotgun (WGS) entry which is preliminary data.</text>
</comment>
<sequence>MGIKKYIAAGLIGFAGYKLYQKKDDINQNVKHYKNQEKLIKDDITKIKSNINQILEQKDVLQGLTKELNYKIRVFKDESQVRVDEINKRMAKYQDESK</sequence>
<organism evidence="1 2">
    <name type="scientific">Streptococcus urinalis 2285-97</name>
    <dbReference type="NCBI Taxonomy" id="764291"/>
    <lineage>
        <taxon>Bacteria</taxon>
        <taxon>Bacillati</taxon>
        <taxon>Bacillota</taxon>
        <taxon>Bacilli</taxon>
        <taxon>Lactobacillales</taxon>
        <taxon>Streptococcaceae</taxon>
        <taxon>Streptococcus</taxon>
    </lineage>
</organism>
<dbReference type="EMBL" id="AEUZ02000001">
    <property type="protein sequence ID" value="EHJ57803.1"/>
    <property type="molecule type" value="Genomic_DNA"/>
</dbReference>
<gene>
    <name evidence="1" type="ORF">STRUR_0345</name>
</gene>
<accession>G5KI63</accession>
<protein>
    <submittedName>
        <fullName evidence="1">Uncharacterized protein</fullName>
    </submittedName>
</protein>
<reference evidence="1 2" key="1">
    <citation type="journal article" date="2014" name="Int. J. Syst. Evol. Microbiol.">
        <title>Phylogenomics and the dynamic genome evolution of the genus Streptococcus.</title>
        <authorList>
            <consortium name="The Broad Institute Genome Sequencing Platform"/>
            <person name="Richards V.P."/>
            <person name="Palmer S.R."/>
            <person name="Pavinski Bitar P.D."/>
            <person name="Qin X."/>
            <person name="Weinstock G.M."/>
            <person name="Highlander S.K."/>
            <person name="Town C.D."/>
            <person name="Burne R.A."/>
            <person name="Stanhope M.J."/>
        </authorList>
    </citation>
    <scope>NUCLEOTIDE SEQUENCE [LARGE SCALE GENOMIC DNA]</scope>
    <source>
        <strain evidence="1 2">2285-97</strain>
    </source>
</reference>
<keyword evidence="2" id="KW-1185">Reference proteome</keyword>
<dbReference type="STRING" id="764291.STRUR_0345"/>
<dbReference type="AlphaFoldDB" id="G5KI63"/>
<evidence type="ECO:0000313" key="1">
    <source>
        <dbReference type="EMBL" id="EHJ57803.1"/>
    </source>
</evidence>
<dbReference type="Proteomes" id="UP000005388">
    <property type="component" value="Unassembled WGS sequence"/>
</dbReference>
<dbReference type="RefSeq" id="WP_006740495.1">
    <property type="nucleotide sequence ID" value="NZ_AEUZ02000001.1"/>
</dbReference>
<name>G5KI63_9STRE</name>
<proteinExistence type="predicted"/>
<evidence type="ECO:0000313" key="2">
    <source>
        <dbReference type="Proteomes" id="UP000005388"/>
    </source>
</evidence>